<organism evidence="2 3">
    <name type="scientific">Tsukamurella asaccharolytica</name>
    <dbReference type="NCBI Taxonomy" id="2592067"/>
    <lineage>
        <taxon>Bacteria</taxon>
        <taxon>Bacillati</taxon>
        <taxon>Actinomycetota</taxon>
        <taxon>Actinomycetes</taxon>
        <taxon>Mycobacteriales</taxon>
        <taxon>Tsukamurellaceae</taxon>
        <taxon>Tsukamurella</taxon>
    </lineage>
</organism>
<keyword evidence="1" id="KW-0472">Membrane</keyword>
<dbReference type="AlphaFoldDB" id="A0A5C5R6L2"/>
<feature type="transmembrane region" description="Helical" evidence="1">
    <location>
        <begin position="65"/>
        <end position="82"/>
    </location>
</feature>
<dbReference type="RefSeq" id="WP_146564108.1">
    <property type="nucleotide sequence ID" value="NZ_VIGW01000019.1"/>
</dbReference>
<comment type="caution">
    <text evidence="2">The sequence shown here is derived from an EMBL/GenBank/DDBJ whole genome shotgun (WGS) entry which is preliminary data.</text>
</comment>
<dbReference type="EMBL" id="VIGW01000019">
    <property type="protein sequence ID" value="TWS17771.1"/>
    <property type="molecule type" value="Genomic_DNA"/>
</dbReference>
<sequence length="229" mass="25149">MTAARSHRGVLTLILTFAAATWQVWLFGFTNASPTLIVGSAVTWILIALFILTAPPEWRERLTRVQISAILLFQVVFFWGLASHSNGVQNLSSRIQSAIQNNNPNNTEKASVNTYDQSIPGTDRLGFIGSRARCNTSDSVILLLRTTAQGRPGSKVAICRTSIGSLYYAGARDTPSDPGITIRNVESTAYGFTARNRDHVYEVSSSQLAIRKNGVTISLEPGVQYWRSR</sequence>
<protein>
    <submittedName>
        <fullName evidence="2">Uncharacterized protein</fullName>
    </submittedName>
</protein>
<keyword evidence="1" id="KW-0812">Transmembrane</keyword>
<reference evidence="2 3" key="1">
    <citation type="submission" date="2019-06" db="EMBL/GenBank/DDBJ databases">
        <title>Tsukamurella conjunctivitidis sp. nov., Tsukamurella assacharolytica sp. nov. and Tsukamurella sputae sp. nov. isolated from patients with conjunctivitis, bacteraemia (lymphoma) and respiratory infection (sputum) in Hong Kong.</title>
        <authorList>
            <person name="Teng J.L.L."/>
            <person name="Lee H.H."/>
            <person name="Fong J.Y.H."/>
            <person name="Fok K.M.N."/>
            <person name="Lau S.K.P."/>
            <person name="Woo P.C.Y."/>
        </authorList>
    </citation>
    <scope>NUCLEOTIDE SEQUENCE [LARGE SCALE GENOMIC DNA]</scope>
    <source>
        <strain evidence="2 3">HKU71</strain>
    </source>
</reference>
<evidence type="ECO:0000256" key="1">
    <source>
        <dbReference type="SAM" id="Phobius"/>
    </source>
</evidence>
<evidence type="ECO:0000313" key="2">
    <source>
        <dbReference type="EMBL" id="TWS17771.1"/>
    </source>
</evidence>
<gene>
    <name evidence="2" type="ORF">FK529_18940</name>
</gene>
<keyword evidence="1" id="KW-1133">Transmembrane helix</keyword>
<dbReference type="Proteomes" id="UP000317291">
    <property type="component" value="Unassembled WGS sequence"/>
</dbReference>
<name>A0A5C5R6L2_9ACTN</name>
<feature type="transmembrane region" description="Helical" evidence="1">
    <location>
        <begin position="36"/>
        <end position="53"/>
    </location>
</feature>
<accession>A0A5C5R6L2</accession>
<evidence type="ECO:0000313" key="3">
    <source>
        <dbReference type="Proteomes" id="UP000317291"/>
    </source>
</evidence>
<proteinExistence type="predicted"/>
<keyword evidence="3" id="KW-1185">Reference proteome</keyword>
<dbReference type="OrthoDB" id="4751509at2"/>